<dbReference type="RefSeq" id="YP_001522851.1">
    <property type="nucleotide sequence ID" value="NC_009936.1"/>
</dbReference>
<dbReference type="EMBL" id="AM265639">
    <property type="protein sequence ID" value="CAK24978.1"/>
    <property type="molecule type" value="Genomic_DNA"/>
</dbReference>
<accession>Q0E604</accession>
<dbReference type="GeneID" id="5687482"/>
<evidence type="ECO:0000313" key="1">
    <source>
        <dbReference type="EMBL" id="CAK24978.1"/>
    </source>
</evidence>
<protein>
    <submittedName>
        <fullName evidence="1">Uncharacterized protein</fullName>
    </submittedName>
</protein>
<reference evidence="1 2" key="1">
    <citation type="journal article" date="2006" name="J. Bacteriol.">
        <title>Genomic analysis of Pseudomonas aeruginosa phages LKD16 and LKA1: establishment of the phiKMV subgroup within the T7 supergroup.</title>
        <authorList>
            <person name="Ceyssens P.J."/>
            <person name="Lavigne R."/>
            <person name="Mattheus W."/>
            <person name="Chibeu A."/>
            <person name="Hertveldt K."/>
            <person name="Mast J."/>
            <person name="Robben J."/>
            <person name="Volckaert G."/>
        </authorList>
    </citation>
    <scope>NUCLEOTIDE SEQUENCE</scope>
</reference>
<name>Q0E604_9CAUD</name>
<organism evidence="1 2">
    <name type="scientific">Pseudomonas phage LKA1</name>
    <dbReference type="NCBI Taxonomy" id="386793"/>
    <lineage>
        <taxon>Viruses</taxon>
        <taxon>Duplodnaviria</taxon>
        <taxon>Heunggongvirae</taxon>
        <taxon>Uroviricota</taxon>
        <taxon>Caudoviricetes</taxon>
        <taxon>Autographivirales</taxon>
        <taxon>Autoscriptoviridae</taxon>
        <taxon>Stubburvirus</taxon>
        <taxon>Stubburvirus LKA1</taxon>
    </lineage>
</organism>
<proteinExistence type="predicted"/>
<keyword evidence="2" id="KW-1185">Reference proteome</keyword>
<evidence type="ECO:0000313" key="2">
    <source>
        <dbReference type="Proteomes" id="UP000002089"/>
    </source>
</evidence>
<sequence>MYRLALPFLALSFAMPGCSTPSTAPNNPGQHYSRHVNEALRVCNSATLGAITAGIISTPQEAERFQWQCLSDNKATL</sequence>
<dbReference type="KEGG" id="vg:5687482"/>
<dbReference type="Proteomes" id="UP000002089">
    <property type="component" value="Segment"/>
</dbReference>